<sequence>RPPQGDALGELKLWHAQALLHTGDYARAYEDVIHQPFRRCHALAHLLQTAIEVRMLDGELRGDMPTIIRIVLEDLDVAAPPDASNEVLAELALAAVDQFGGNRSQFPTRVVPNPNPDPGGARRPTRLVRVHDNISPRGRAVELQELLFTEAPERVVEAFEALARRYPSSPFPITYGAEVNLWLGRYERAAEQYEGVVRSCGTRWAYIGAGAAWAALGESDRALERWDASFRLHAPLAHVATHAYRGELWRRLGEAAKARADLEHAQRHAPARVGPALNLALLDIAEGRARAPQTLARACAKSPVLIWAASGAAGLAPTSNLDAEHPRTPAALEAALAMLRGNRSSTIYTFFDGEERLHVMAPRHLERWRRVADEDGRALARDARIHAWLAARSFTKSAP</sequence>
<evidence type="ECO:0000256" key="1">
    <source>
        <dbReference type="SAM" id="MobiDB-lite"/>
    </source>
</evidence>
<dbReference type="OrthoDB" id="5450625at2"/>
<proteinExistence type="predicted"/>
<protein>
    <submittedName>
        <fullName evidence="2">Uncharacterized protein</fullName>
    </submittedName>
</protein>
<feature type="non-terminal residue" evidence="2">
    <location>
        <position position="1"/>
    </location>
</feature>
<accession>A6GI27</accession>
<keyword evidence="3" id="KW-1185">Reference proteome</keyword>
<dbReference type="Gene3D" id="1.25.40.10">
    <property type="entry name" value="Tetratricopeptide repeat domain"/>
    <property type="match status" value="1"/>
</dbReference>
<evidence type="ECO:0000313" key="2">
    <source>
        <dbReference type="EMBL" id="EDM74490.1"/>
    </source>
</evidence>
<comment type="caution">
    <text evidence="2">The sequence shown here is derived from an EMBL/GenBank/DDBJ whole genome shotgun (WGS) entry which is preliminary data.</text>
</comment>
<dbReference type="Proteomes" id="UP000005801">
    <property type="component" value="Unassembled WGS sequence"/>
</dbReference>
<dbReference type="InterPro" id="IPR011990">
    <property type="entry name" value="TPR-like_helical_dom_sf"/>
</dbReference>
<reference evidence="2 3" key="1">
    <citation type="submission" date="2007-06" db="EMBL/GenBank/DDBJ databases">
        <authorList>
            <person name="Shimkets L."/>
            <person name="Ferriera S."/>
            <person name="Johnson J."/>
            <person name="Kravitz S."/>
            <person name="Beeson K."/>
            <person name="Sutton G."/>
            <person name="Rogers Y.-H."/>
            <person name="Friedman R."/>
            <person name="Frazier M."/>
            <person name="Venter J.C."/>
        </authorList>
    </citation>
    <scope>NUCLEOTIDE SEQUENCE [LARGE SCALE GENOMIC DNA]</scope>
    <source>
        <strain evidence="2 3">SIR-1</strain>
    </source>
</reference>
<dbReference type="SUPFAM" id="SSF48452">
    <property type="entry name" value="TPR-like"/>
    <property type="match status" value="1"/>
</dbReference>
<dbReference type="AlphaFoldDB" id="A6GI27"/>
<organism evidence="2 3">
    <name type="scientific">Plesiocystis pacifica SIR-1</name>
    <dbReference type="NCBI Taxonomy" id="391625"/>
    <lineage>
        <taxon>Bacteria</taxon>
        <taxon>Pseudomonadati</taxon>
        <taxon>Myxococcota</taxon>
        <taxon>Polyangia</taxon>
        <taxon>Nannocystales</taxon>
        <taxon>Nannocystaceae</taxon>
        <taxon>Plesiocystis</taxon>
    </lineage>
</organism>
<name>A6GI27_9BACT</name>
<feature type="region of interest" description="Disordered" evidence="1">
    <location>
        <begin position="104"/>
        <end position="124"/>
    </location>
</feature>
<evidence type="ECO:0000313" key="3">
    <source>
        <dbReference type="Proteomes" id="UP000005801"/>
    </source>
</evidence>
<dbReference type="STRING" id="391625.PPSIR1_03163"/>
<dbReference type="RefSeq" id="WP_006976363.1">
    <property type="nucleotide sequence ID" value="NZ_ABCS01000128.1"/>
</dbReference>
<dbReference type="EMBL" id="ABCS01000128">
    <property type="protein sequence ID" value="EDM74490.1"/>
    <property type="molecule type" value="Genomic_DNA"/>
</dbReference>
<gene>
    <name evidence="2" type="ORF">PPSIR1_03163</name>
</gene>